<evidence type="ECO:0000313" key="9">
    <source>
        <dbReference type="Proteomes" id="UP000192247"/>
    </source>
</evidence>
<keyword evidence="3" id="KW-0378">Hydrolase</keyword>
<proteinExistence type="inferred from homology"/>
<evidence type="ECO:0000256" key="5">
    <source>
        <dbReference type="SAM" id="MobiDB-lite"/>
    </source>
</evidence>
<dbReference type="PROSITE" id="PS00383">
    <property type="entry name" value="TYR_PHOSPHATASE_1"/>
    <property type="match status" value="1"/>
</dbReference>
<feature type="domain" description="Tyrosine specific protein phosphatases" evidence="7">
    <location>
        <begin position="39"/>
        <end position="101"/>
    </location>
</feature>
<dbReference type="InParanoid" id="A0A1V9XNG3"/>
<dbReference type="InterPro" id="IPR029021">
    <property type="entry name" value="Prot-tyrosine_phosphatase-like"/>
</dbReference>
<dbReference type="Pfam" id="PF00782">
    <property type="entry name" value="DSPc"/>
    <property type="match status" value="1"/>
</dbReference>
<evidence type="ECO:0000256" key="2">
    <source>
        <dbReference type="ARBA" id="ARBA00013064"/>
    </source>
</evidence>
<feature type="domain" description="Tyrosine-protein phosphatase" evidence="6">
    <location>
        <begin position="1"/>
        <end position="114"/>
    </location>
</feature>
<evidence type="ECO:0000256" key="4">
    <source>
        <dbReference type="ARBA" id="ARBA00022912"/>
    </source>
</evidence>
<dbReference type="EMBL" id="MNPL01006983">
    <property type="protein sequence ID" value="OQR75039.1"/>
    <property type="molecule type" value="Genomic_DNA"/>
</dbReference>
<feature type="compositionally biased region" description="Basic and acidic residues" evidence="5">
    <location>
        <begin position="257"/>
        <end position="280"/>
    </location>
</feature>
<protein>
    <recommendedName>
        <fullName evidence="2">protein-tyrosine-phosphatase</fullName>
        <ecNumber evidence="2">3.1.3.48</ecNumber>
    </recommendedName>
</protein>
<dbReference type="InterPro" id="IPR000340">
    <property type="entry name" value="Dual-sp_phosphatase_cat-dom"/>
</dbReference>
<dbReference type="PROSITE" id="PS50054">
    <property type="entry name" value="TYR_PHOSPHATASE_DUAL"/>
    <property type="match status" value="1"/>
</dbReference>
<comment type="caution">
    <text evidence="8">The sequence shown here is derived from an EMBL/GenBank/DDBJ whole genome shotgun (WGS) entry which is preliminary data.</text>
</comment>
<organism evidence="8 9">
    <name type="scientific">Tropilaelaps mercedesae</name>
    <dbReference type="NCBI Taxonomy" id="418985"/>
    <lineage>
        <taxon>Eukaryota</taxon>
        <taxon>Metazoa</taxon>
        <taxon>Ecdysozoa</taxon>
        <taxon>Arthropoda</taxon>
        <taxon>Chelicerata</taxon>
        <taxon>Arachnida</taxon>
        <taxon>Acari</taxon>
        <taxon>Parasitiformes</taxon>
        <taxon>Mesostigmata</taxon>
        <taxon>Gamasina</taxon>
        <taxon>Dermanyssoidea</taxon>
        <taxon>Laelapidae</taxon>
        <taxon>Tropilaelaps</taxon>
    </lineage>
</organism>
<evidence type="ECO:0000256" key="1">
    <source>
        <dbReference type="ARBA" id="ARBA00007315"/>
    </source>
</evidence>
<accession>A0A1V9XNG3</accession>
<keyword evidence="4" id="KW-0904">Protein phosphatase</keyword>
<name>A0A1V9XNG3_9ACAR</name>
<comment type="similarity">
    <text evidence="1">Belongs to the protein-tyrosine phosphatase family. Non-receptor class CDC14 subfamily.</text>
</comment>
<dbReference type="AlphaFoldDB" id="A0A1V9XNG3"/>
<dbReference type="EC" id="3.1.3.48" evidence="2"/>
<dbReference type="InterPro" id="IPR020422">
    <property type="entry name" value="TYR_PHOSPHATASE_DUAL_dom"/>
</dbReference>
<dbReference type="GO" id="GO:0004725">
    <property type="term" value="F:protein tyrosine phosphatase activity"/>
    <property type="evidence" value="ECO:0007669"/>
    <property type="project" value="UniProtKB-EC"/>
</dbReference>
<dbReference type="InterPro" id="IPR050561">
    <property type="entry name" value="PTP"/>
</dbReference>
<dbReference type="InterPro" id="IPR016130">
    <property type="entry name" value="Tyr_Pase_AS"/>
</dbReference>
<dbReference type="Gene3D" id="3.90.190.10">
    <property type="entry name" value="Protein tyrosine phosphatase superfamily"/>
    <property type="match status" value="1"/>
</dbReference>
<dbReference type="SUPFAM" id="SSF52799">
    <property type="entry name" value="(Phosphotyrosine protein) phosphatases II"/>
    <property type="match status" value="1"/>
</dbReference>
<evidence type="ECO:0000259" key="6">
    <source>
        <dbReference type="PROSITE" id="PS50054"/>
    </source>
</evidence>
<dbReference type="PROSITE" id="PS50056">
    <property type="entry name" value="TYR_PHOSPHATASE_2"/>
    <property type="match status" value="1"/>
</dbReference>
<gene>
    <name evidence="8" type="ORF">BIW11_03321</name>
</gene>
<dbReference type="FunFam" id="3.90.190.10:FF:000006">
    <property type="entry name" value="Dual specificity protein phosphatase CDC14B"/>
    <property type="match status" value="1"/>
</dbReference>
<dbReference type="PANTHER" id="PTHR23339">
    <property type="entry name" value="TYROSINE SPECIFIC PROTEIN PHOSPHATASE AND DUAL SPECIFICITY PROTEIN PHOSPHATASE"/>
    <property type="match status" value="1"/>
</dbReference>
<sequence length="280" mass="31112">MNSGSASCGWSSLWDAESTIKCTDLYFVDGSTPSDAIMREFLEIAENAPGALAVHCKAGLGRTGTLIACYIMKHYRFTAAEAIGWIRICRPGSVIGHQQHWLEEKQAYLWLQGDIYRSQQRSNRFNNNTTNSNTTNSASTTSNDSNLNSNSGIMSNINLNLNHSNNDNNNHVISAPASGSTTAMPQKDVHNLNVQQQQGVNRAMMITRSCRRLQKSESVSIESERRLEKILSQVDRMQLDCENNNAQGHHASWGTKRPNELHKDRGGVYELPREGARESG</sequence>
<dbReference type="InterPro" id="IPR000387">
    <property type="entry name" value="Tyr_Pase_dom"/>
</dbReference>
<dbReference type="OrthoDB" id="266663at2759"/>
<dbReference type="Proteomes" id="UP000192247">
    <property type="component" value="Unassembled WGS sequence"/>
</dbReference>
<evidence type="ECO:0000259" key="7">
    <source>
        <dbReference type="PROSITE" id="PS50056"/>
    </source>
</evidence>
<evidence type="ECO:0000313" key="8">
    <source>
        <dbReference type="EMBL" id="OQR75039.1"/>
    </source>
</evidence>
<keyword evidence="9" id="KW-1185">Reference proteome</keyword>
<evidence type="ECO:0000256" key="3">
    <source>
        <dbReference type="ARBA" id="ARBA00022801"/>
    </source>
</evidence>
<dbReference type="STRING" id="418985.A0A1V9XNG3"/>
<reference evidence="8 9" key="1">
    <citation type="journal article" date="2017" name="Gigascience">
        <title>Draft genome of the honey bee ectoparasitic mite, Tropilaelaps mercedesae, is shaped by the parasitic life history.</title>
        <authorList>
            <person name="Dong X."/>
            <person name="Armstrong S.D."/>
            <person name="Xia D."/>
            <person name="Makepeace B.L."/>
            <person name="Darby A.C."/>
            <person name="Kadowaki T."/>
        </authorList>
    </citation>
    <scope>NUCLEOTIDE SEQUENCE [LARGE SCALE GENOMIC DNA]</scope>
    <source>
        <strain evidence="8">Wuxi-XJTLU</strain>
    </source>
</reference>
<feature type="region of interest" description="Disordered" evidence="5">
    <location>
        <begin position="122"/>
        <end position="151"/>
    </location>
</feature>
<feature type="region of interest" description="Disordered" evidence="5">
    <location>
        <begin position="245"/>
        <end position="280"/>
    </location>
</feature>